<sequence>MAKKASSVVVNVTSVSDLDFPDDDILSAPNTRGTFSIPLKSATADDKIYPRVDDQLLNIKPSYLSLFRFIRRNDVFPIFVGIIMTIISGVHPSVTSILIGKVFNCISAYIVAESTGAEEPYPLTSEVTPYLVGMLSVGLVSIVIWNLLLFSWTWVAENQLEMARSMLLDSLMTKDNAWYDALDSSGALVTKAQKFLDEYQEGASLSFGHALFYTSRGLISLCVAMYFSWRLTIVILATLPAIMIAQTITNIPKDKFTKIEKQFSSRAINVVDWAISSLQTVKLFNGQSAEAAKFSAHTHDSSKVMHKIAIIYALQQGILKLLVLMLFLQGFWYGGHLVRDGGISSGSVLTVFWCCNSLTYCVSNIGVKLADINKAKVAAESLWAIIDDFRHTNKKQYGMIVQECHGDIEFKNVTFAYPSRPHAVVLKGASLRIPVSRLTFIVGGSGSGKSTLHSLLLNMYSPQSGSVSLDGMNVSFLLSKWLRHTVTVVQQDSVLFRDTIANNIRLGSDTPWLVDDEDIKRAVRLAMLTETVNDLPDGIDTFLVEGGNELSGGQRQRIALARAIIRDTPILVLDEATSALDIIARGLIVDAMRLWREGRTTLIITHDLASIELKDHVIVMKDGRVVQQGLRGDLESENGAFIELVKSSHEYIRDKVNDDSLTARVQKQRVNDIEKPVASHTFFRDGRTTLAKSVYTNLPFLDSSNLDINLARWSVFDTATTRYSKNPALPAATARRWTQFRTHDSLFNSDIIMASGNNTHRFRQTHRRDVVPATNLNNPIANARKYSVVTITESLVGLDEKAKSVSRRKAKNGSVGVLSFLLLAFRTQRRKWTVLLGLLVAVINGAAMPAFSYTFARLVYTIFPDQRTPQSKSESLKWPLIVLGISCVDALTTFGHTYILEMAGDRWVYRLRNLAFRKILTRDWSWFIDAPVPDSPASTPFDGNTSEVKTLSFETGHRTAPALSQAINNDADELRVLLGRLSGTLLSVMATFSIGLLWSFAAGWQLTLVAISTAPVAIATSKFYAYISDRWTTRHASEAEKYIDIAYECITKVRTVKTLTLERHFREKLNIASRAIRSTGLKRGFYIGMASGLNSLSDSVVLVIVFFYGAVLISKATYSVIQFFTVANLVTISFGVTSSALKFLPNIDKVKTGGVRLLDFAMMDSATAQAETSGQGNMPGTAIMSGDIQFRHVKYSYPGRQALVLDDVSLSVSGGEVLAIVGASGCGKSTLSSLVTRMLIPKEGCVRIGGVDVKDIDVQFLRRHIAVVTQNSALFDGSIYENLVYGLKENEVSTDDVKTACELAGIHQFILSLGEGYNTQVGGSTTLLSGGQIQRIAIARALVRKPAILVLDECTSALDTTTSEHIRQTVISLKKQSSSLNPTVLMITHSRDMMECTDRIVVLDEGRVVEIGEFADLMMNRRGYLANLVSGGEWS</sequence>
<comment type="caution">
    <text evidence="1">The sequence shown here is derived from an EMBL/GenBank/DDBJ whole genome shotgun (WGS) entry which is preliminary data.</text>
</comment>
<organism evidence="1 2">
    <name type="scientific">Lipomyces orientalis</name>
    <dbReference type="NCBI Taxonomy" id="1233043"/>
    <lineage>
        <taxon>Eukaryota</taxon>
        <taxon>Fungi</taxon>
        <taxon>Dikarya</taxon>
        <taxon>Ascomycota</taxon>
        <taxon>Saccharomycotina</taxon>
        <taxon>Lipomycetes</taxon>
        <taxon>Lipomycetales</taxon>
        <taxon>Lipomycetaceae</taxon>
        <taxon>Lipomyces</taxon>
    </lineage>
</organism>
<name>A0ACC3TP48_9ASCO</name>
<keyword evidence="1" id="KW-0378">Hydrolase</keyword>
<gene>
    <name evidence="1" type="ORF">V1517DRAFT_338496</name>
</gene>
<keyword evidence="2" id="KW-1185">Reference proteome</keyword>
<evidence type="ECO:0000313" key="2">
    <source>
        <dbReference type="Proteomes" id="UP001489719"/>
    </source>
</evidence>
<dbReference type="Proteomes" id="UP001489719">
    <property type="component" value="Unassembled WGS sequence"/>
</dbReference>
<evidence type="ECO:0000313" key="1">
    <source>
        <dbReference type="EMBL" id="KAK9322756.1"/>
    </source>
</evidence>
<protein>
    <submittedName>
        <fullName evidence="1">P-loop containing nucleoside triphosphate hydrolase protein</fullName>
    </submittedName>
</protein>
<proteinExistence type="predicted"/>
<dbReference type="EMBL" id="MU970071">
    <property type="protein sequence ID" value="KAK9322756.1"/>
    <property type="molecule type" value="Genomic_DNA"/>
</dbReference>
<accession>A0ACC3TP48</accession>
<reference evidence="2" key="1">
    <citation type="journal article" date="2024" name="Front. Bioeng. Biotechnol.">
        <title>Genome-scale model development and genomic sequencing of the oleaginous clade Lipomyces.</title>
        <authorList>
            <person name="Czajka J.J."/>
            <person name="Han Y."/>
            <person name="Kim J."/>
            <person name="Mondo S.J."/>
            <person name="Hofstad B.A."/>
            <person name="Robles A."/>
            <person name="Haridas S."/>
            <person name="Riley R."/>
            <person name="LaButti K."/>
            <person name="Pangilinan J."/>
            <person name="Andreopoulos W."/>
            <person name="Lipzen A."/>
            <person name="Yan J."/>
            <person name="Wang M."/>
            <person name="Ng V."/>
            <person name="Grigoriev I.V."/>
            <person name="Spatafora J.W."/>
            <person name="Magnuson J.K."/>
            <person name="Baker S.E."/>
            <person name="Pomraning K.R."/>
        </authorList>
    </citation>
    <scope>NUCLEOTIDE SEQUENCE [LARGE SCALE GENOMIC DNA]</scope>
    <source>
        <strain evidence="2">CBS 10300</strain>
    </source>
</reference>